<dbReference type="SUPFAM" id="SSF54593">
    <property type="entry name" value="Glyoxalase/Bleomycin resistance protein/Dihydroxybiphenyl dioxygenase"/>
    <property type="match status" value="1"/>
</dbReference>
<keyword evidence="5" id="KW-1185">Reference proteome</keyword>
<sequence>PPPSSLDLRPYPMWGNSAALPPPCRGLILGMDHVVMTVRSIADTAAFYSKVLGMEVVSFKGNRKALHFGNQKINLHEAGKEFEPKALHPTPGSLDICFITEMPLETLMEHLKACGVKIEEGPVSRTGAMGPIRSVYFRDPDQNLLEISNYIKS</sequence>
<reference evidence="4" key="2">
    <citation type="submission" date="2025-08" db="UniProtKB">
        <authorList>
            <consortium name="Ensembl"/>
        </authorList>
    </citation>
    <scope>IDENTIFICATION</scope>
</reference>
<evidence type="ECO:0000259" key="3">
    <source>
        <dbReference type="PROSITE" id="PS51819"/>
    </source>
</evidence>
<evidence type="ECO:0000256" key="1">
    <source>
        <dbReference type="ARBA" id="ARBA00010363"/>
    </source>
</evidence>
<reference evidence="4" key="3">
    <citation type="submission" date="2025-09" db="UniProtKB">
        <authorList>
            <consortium name="Ensembl"/>
        </authorList>
    </citation>
    <scope>IDENTIFICATION</scope>
</reference>
<organism evidence="4 5">
    <name type="scientific">Anolis carolinensis</name>
    <name type="common">Green anole</name>
    <name type="synonym">American chameleon</name>
    <dbReference type="NCBI Taxonomy" id="28377"/>
    <lineage>
        <taxon>Eukaryota</taxon>
        <taxon>Metazoa</taxon>
        <taxon>Chordata</taxon>
        <taxon>Craniata</taxon>
        <taxon>Vertebrata</taxon>
        <taxon>Euteleostomi</taxon>
        <taxon>Lepidosauria</taxon>
        <taxon>Squamata</taxon>
        <taxon>Bifurcata</taxon>
        <taxon>Unidentata</taxon>
        <taxon>Episquamata</taxon>
        <taxon>Toxicofera</taxon>
        <taxon>Iguania</taxon>
        <taxon>Dactyloidae</taxon>
        <taxon>Anolis</taxon>
    </lineage>
</organism>
<dbReference type="InterPro" id="IPR029068">
    <property type="entry name" value="Glyas_Bleomycin-R_OHBP_Dase"/>
</dbReference>
<evidence type="ECO:0000313" key="5">
    <source>
        <dbReference type="Proteomes" id="UP000001646"/>
    </source>
</evidence>
<accession>H9GBD4</accession>
<dbReference type="CDD" id="cd07253">
    <property type="entry name" value="GLOD5"/>
    <property type="match status" value="1"/>
</dbReference>
<dbReference type="Bgee" id="ENSACAG00000006422">
    <property type="expression patterns" value="Expressed in liver and 7 other cell types or tissues"/>
</dbReference>
<proteinExistence type="inferred from homology"/>
<dbReference type="PANTHER" id="PTHR21366">
    <property type="entry name" value="GLYOXALASE FAMILY PROTEIN"/>
    <property type="match status" value="1"/>
</dbReference>
<evidence type="ECO:0000256" key="2">
    <source>
        <dbReference type="ARBA" id="ARBA00040140"/>
    </source>
</evidence>
<dbReference type="InterPro" id="IPR050383">
    <property type="entry name" value="GlyoxalaseI/FosfomycinResist"/>
</dbReference>
<dbReference type="AlphaFoldDB" id="H9GBD4"/>
<dbReference type="STRING" id="28377.ENSACAP00000006265"/>
<dbReference type="PROSITE" id="PS51819">
    <property type="entry name" value="VOC"/>
    <property type="match status" value="1"/>
</dbReference>
<protein>
    <recommendedName>
        <fullName evidence="2">Glyoxalase domain-containing protein 5</fullName>
    </recommendedName>
</protein>
<dbReference type="Gene3D" id="3.10.180.10">
    <property type="entry name" value="2,3-Dihydroxybiphenyl 1,2-Dioxygenase, domain 1"/>
    <property type="match status" value="1"/>
</dbReference>
<name>H9GBD4_ANOCA</name>
<evidence type="ECO:0000313" key="4">
    <source>
        <dbReference type="Ensembl" id="ENSACAP00000006265.3"/>
    </source>
</evidence>
<feature type="domain" description="VOC" evidence="3">
    <location>
        <begin position="30"/>
        <end position="150"/>
    </location>
</feature>
<dbReference type="HOGENOM" id="CLU_046006_4_3_1"/>
<dbReference type="PANTHER" id="PTHR21366:SF14">
    <property type="entry name" value="GLYOXALASE DOMAIN-CONTAINING PROTEIN 5"/>
    <property type="match status" value="1"/>
</dbReference>
<dbReference type="Proteomes" id="UP000001646">
    <property type="component" value="Unplaced"/>
</dbReference>
<dbReference type="Ensembl" id="ENSACAT00000006404.3">
    <property type="protein sequence ID" value="ENSACAP00000006265.3"/>
    <property type="gene ID" value="ENSACAG00000006422.3"/>
</dbReference>
<dbReference type="GeneTree" id="ENSGT00940000153941"/>
<reference evidence="4" key="1">
    <citation type="submission" date="2009-12" db="EMBL/GenBank/DDBJ databases">
        <title>The Genome Sequence of Anolis carolinensis (Green Anole Lizard).</title>
        <authorList>
            <consortium name="The Genome Sequencing Platform"/>
            <person name="Di Palma F."/>
            <person name="Alfoldi J."/>
            <person name="Heiman D."/>
            <person name="Young S."/>
            <person name="Grabherr M."/>
            <person name="Johnson J."/>
            <person name="Lander E.S."/>
            <person name="Lindblad-Toh K."/>
        </authorList>
    </citation>
    <scope>NUCLEOTIDE SEQUENCE [LARGE SCALE GENOMIC DNA]</scope>
    <source>
        <strain evidence="4">JBL SC #1</strain>
    </source>
</reference>
<comment type="similarity">
    <text evidence="1">Belongs to the glyoxalase I family.</text>
</comment>
<dbReference type="InterPro" id="IPR004360">
    <property type="entry name" value="Glyas_Fos-R_dOase_dom"/>
</dbReference>
<dbReference type="InParanoid" id="H9GBD4"/>
<dbReference type="eggNOG" id="ENOG502RZMP">
    <property type="taxonomic scope" value="Eukaryota"/>
</dbReference>
<dbReference type="InterPro" id="IPR037523">
    <property type="entry name" value="VOC_core"/>
</dbReference>
<dbReference type="Pfam" id="PF00903">
    <property type="entry name" value="Glyoxalase"/>
    <property type="match status" value="1"/>
</dbReference>